<dbReference type="EMBL" id="JWIR02000037">
    <property type="protein sequence ID" value="KKB39857.1"/>
    <property type="molecule type" value="Genomic_DNA"/>
</dbReference>
<comment type="caution">
    <text evidence="2">The sequence shown here is derived from an EMBL/GenBank/DDBJ whole genome shotgun (WGS) entry which is preliminary data.</text>
</comment>
<keyword evidence="1" id="KW-0472">Membrane</keyword>
<feature type="transmembrane region" description="Helical" evidence="1">
    <location>
        <begin position="96"/>
        <end position="113"/>
    </location>
</feature>
<dbReference type="Proteomes" id="UP000031563">
    <property type="component" value="Unassembled WGS sequence"/>
</dbReference>
<proteinExistence type="predicted"/>
<keyword evidence="1" id="KW-0812">Transmembrane</keyword>
<name>A0A0F5HZ21_BACTR</name>
<dbReference type="AlphaFoldDB" id="A0A0F5HZ21"/>
<keyword evidence="1" id="KW-1133">Transmembrane helix</keyword>
<reference evidence="2" key="1">
    <citation type="submission" date="2015-02" db="EMBL/GenBank/DDBJ databases">
        <title>Genome Assembly of Bacillaceae bacterium MTCC 8252.</title>
        <authorList>
            <person name="Verma A."/>
            <person name="Khatri I."/>
            <person name="Mual P."/>
            <person name="Subramanian S."/>
            <person name="Krishnamurthi S."/>
        </authorList>
    </citation>
    <scope>NUCLEOTIDE SEQUENCE [LARGE SCALE GENOMIC DNA]</scope>
    <source>
        <strain evidence="2">MTCC 8252</strain>
    </source>
</reference>
<organism evidence="2 3">
    <name type="scientific">Bacillus thermotolerans</name>
    <name type="common">Quasibacillus thermotolerans</name>
    <dbReference type="NCBI Taxonomy" id="1221996"/>
    <lineage>
        <taxon>Bacteria</taxon>
        <taxon>Bacillati</taxon>
        <taxon>Bacillota</taxon>
        <taxon>Bacilli</taxon>
        <taxon>Bacillales</taxon>
        <taxon>Bacillaceae</taxon>
        <taxon>Bacillus</taxon>
    </lineage>
</organism>
<accession>A0A0F5HZ21</accession>
<gene>
    <name evidence="2" type="ORF">QY95_02074</name>
</gene>
<evidence type="ECO:0000256" key="1">
    <source>
        <dbReference type="SAM" id="Phobius"/>
    </source>
</evidence>
<feature type="transmembrane region" description="Helical" evidence="1">
    <location>
        <begin position="71"/>
        <end position="90"/>
    </location>
</feature>
<protein>
    <submittedName>
        <fullName evidence="2">Uncharacterized protein</fullName>
    </submittedName>
</protein>
<evidence type="ECO:0000313" key="2">
    <source>
        <dbReference type="EMBL" id="KKB39857.1"/>
    </source>
</evidence>
<dbReference type="RefSeq" id="WP_039230398.1">
    <property type="nucleotide sequence ID" value="NZ_JWIQ02000007.1"/>
</dbReference>
<accession>A0A0F5I3Z3</accession>
<feature type="transmembrane region" description="Helical" evidence="1">
    <location>
        <begin position="7"/>
        <end position="31"/>
    </location>
</feature>
<keyword evidence="3" id="KW-1185">Reference proteome</keyword>
<evidence type="ECO:0000313" key="3">
    <source>
        <dbReference type="Proteomes" id="UP000031563"/>
    </source>
</evidence>
<feature type="transmembrane region" description="Helical" evidence="1">
    <location>
        <begin position="43"/>
        <end position="64"/>
    </location>
</feature>
<dbReference type="OrthoDB" id="2940215at2"/>
<sequence>MSKKWYWFYWGIAFMAVNLAAVPIAVFFLYGIEEGEGLLSADYAMATGTFLVSNFITLYTLLIIRSRDQRHFWIGWNIAALQVIALITFITSLSKVAAILTILLFSIALVLLIKQIRQNRWT</sequence>